<evidence type="ECO:0000256" key="6">
    <source>
        <dbReference type="ARBA" id="ARBA00011893"/>
    </source>
</evidence>
<comment type="pathway">
    <text evidence="4">Purine metabolism; AMP biosynthesis via salvage pathway; AMP from adenine: step 1/1.</text>
</comment>
<organism evidence="13">
    <name type="scientific">Rodentolepis nana</name>
    <name type="common">Dwarf tapeworm</name>
    <name type="synonym">Hymenolepis nana</name>
    <dbReference type="NCBI Taxonomy" id="102285"/>
    <lineage>
        <taxon>Eukaryota</taxon>
        <taxon>Metazoa</taxon>
        <taxon>Spiralia</taxon>
        <taxon>Lophotrochozoa</taxon>
        <taxon>Platyhelminthes</taxon>
        <taxon>Cestoda</taxon>
        <taxon>Eucestoda</taxon>
        <taxon>Cyclophyllidea</taxon>
        <taxon>Hymenolepididae</taxon>
        <taxon>Rodentolepis</taxon>
    </lineage>
</organism>
<evidence type="ECO:0000313" key="13">
    <source>
        <dbReference type="WBParaSite" id="HNAJ_0000290301-mRNA-1"/>
    </source>
</evidence>
<keyword evidence="8" id="KW-0963">Cytoplasm</keyword>
<dbReference type="Gene3D" id="3.40.50.2020">
    <property type="match status" value="1"/>
</dbReference>
<dbReference type="PANTHER" id="PTHR32315:SF3">
    <property type="entry name" value="ADENINE PHOSPHORIBOSYLTRANSFERASE"/>
    <property type="match status" value="1"/>
</dbReference>
<evidence type="ECO:0000256" key="1">
    <source>
        <dbReference type="ARBA" id="ARBA00000868"/>
    </source>
</evidence>
<dbReference type="Pfam" id="PF00156">
    <property type="entry name" value="Pribosyltran"/>
    <property type="match status" value="1"/>
</dbReference>
<dbReference type="FunFam" id="3.40.50.2020:FF:000021">
    <property type="entry name" value="Adenine phosphoribosyltransferase"/>
    <property type="match status" value="1"/>
</dbReference>
<dbReference type="STRING" id="102285.A0A0R3T765"/>
<evidence type="ECO:0000256" key="2">
    <source>
        <dbReference type="ARBA" id="ARBA00003968"/>
    </source>
</evidence>
<keyword evidence="10" id="KW-0808">Transferase</keyword>
<accession>A0A0R3T765</accession>
<protein>
    <recommendedName>
        <fullName evidence="7">Adenine phosphoribosyltransferase</fullName>
        <ecNumber evidence="6">2.4.2.7</ecNumber>
    </recommendedName>
</protein>
<dbReference type="GO" id="GO:0005737">
    <property type="term" value="C:cytoplasm"/>
    <property type="evidence" value="ECO:0007669"/>
    <property type="project" value="UniProtKB-SubCell"/>
</dbReference>
<dbReference type="GO" id="GO:0044209">
    <property type="term" value="P:AMP salvage"/>
    <property type="evidence" value="ECO:0007669"/>
    <property type="project" value="UniProtKB-UniPathway"/>
</dbReference>
<dbReference type="WBParaSite" id="HNAJ_0000290301-mRNA-1">
    <property type="protein sequence ID" value="HNAJ_0000290301-mRNA-1"/>
    <property type="gene ID" value="HNAJ_0000290301"/>
</dbReference>
<proteinExistence type="inferred from homology"/>
<dbReference type="AlphaFoldDB" id="A0A0R3T765"/>
<comment type="subcellular location">
    <subcellularLocation>
        <location evidence="3">Cytoplasm</location>
    </subcellularLocation>
</comment>
<dbReference type="GO" id="GO:0006166">
    <property type="term" value="P:purine ribonucleoside salvage"/>
    <property type="evidence" value="ECO:0007669"/>
    <property type="project" value="UniProtKB-KW"/>
</dbReference>
<keyword evidence="9" id="KW-0328">Glycosyltransferase</keyword>
<keyword evidence="11" id="KW-0660">Purine salvage</keyword>
<name>A0A0R3T765_RODNA</name>
<dbReference type="SUPFAM" id="SSF53271">
    <property type="entry name" value="PRTase-like"/>
    <property type="match status" value="1"/>
</dbReference>
<dbReference type="UniPathway" id="UPA00588">
    <property type="reaction ID" value="UER00646"/>
</dbReference>
<dbReference type="GO" id="GO:0002055">
    <property type="term" value="F:adenine binding"/>
    <property type="evidence" value="ECO:0007669"/>
    <property type="project" value="TreeGrafter"/>
</dbReference>
<dbReference type="GO" id="GO:0016208">
    <property type="term" value="F:AMP binding"/>
    <property type="evidence" value="ECO:0007669"/>
    <property type="project" value="TreeGrafter"/>
</dbReference>
<sequence length="187" mass="20620">LFFQDARADRVKKAIKSYPDFPKAGINFLDIFPIFQDQGTINDCVALMTEEIQKRFLNGGEKIDAIIGLESRGFIFGILISTHFKVPFIPIRKAGKLPGECSKYSYDLEYGSATLELQKSALKPGSKVVIIDDVLAIGGTMSAAAKLCQEASMEILGAGVLLQIVPCNGGRRLDEMNLKWFSILHFD</sequence>
<comment type="function">
    <text evidence="2">Catalyzes a salvage reaction resulting in the formation of AMP, that is energically less costly than de novo synthesis.</text>
</comment>
<reference evidence="13" key="1">
    <citation type="submission" date="2017-02" db="UniProtKB">
        <authorList>
            <consortium name="WormBaseParasite"/>
        </authorList>
    </citation>
    <scope>IDENTIFICATION</scope>
</reference>
<dbReference type="HAMAP" id="MF_00004">
    <property type="entry name" value="Aden_phosphoribosyltr"/>
    <property type="match status" value="1"/>
</dbReference>
<evidence type="ECO:0000256" key="4">
    <source>
        <dbReference type="ARBA" id="ARBA00004659"/>
    </source>
</evidence>
<evidence type="ECO:0000256" key="8">
    <source>
        <dbReference type="ARBA" id="ARBA00022490"/>
    </source>
</evidence>
<feature type="domain" description="Phosphoribosyltransferase" evidence="12">
    <location>
        <begin position="46"/>
        <end position="162"/>
    </location>
</feature>
<dbReference type="NCBIfam" id="NF002636">
    <property type="entry name" value="PRK02304.1-5"/>
    <property type="match status" value="1"/>
</dbReference>
<evidence type="ECO:0000256" key="10">
    <source>
        <dbReference type="ARBA" id="ARBA00022679"/>
    </source>
</evidence>
<comment type="catalytic activity">
    <reaction evidence="1">
        <text>AMP + diphosphate = 5-phospho-alpha-D-ribose 1-diphosphate + adenine</text>
        <dbReference type="Rhea" id="RHEA:16609"/>
        <dbReference type="ChEBI" id="CHEBI:16708"/>
        <dbReference type="ChEBI" id="CHEBI:33019"/>
        <dbReference type="ChEBI" id="CHEBI:58017"/>
        <dbReference type="ChEBI" id="CHEBI:456215"/>
        <dbReference type="EC" id="2.4.2.7"/>
    </reaction>
</comment>
<evidence type="ECO:0000256" key="9">
    <source>
        <dbReference type="ARBA" id="ARBA00022676"/>
    </source>
</evidence>
<evidence type="ECO:0000256" key="5">
    <source>
        <dbReference type="ARBA" id="ARBA00008391"/>
    </source>
</evidence>
<dbReference type="InterPro" id="IPR000836">
    <property type="entry name" value="PRTase_dom"/>
</dbReference>
<dbReference type="EC" id="2.4.2.7" evidence="6"/>
<evidence type="ECO:0000259" key="12">
    <source>
        <dbReference type="Pfam" id="PF00156"/>
    </source>
</evidence>
<dbReference type="InterPro" id="IPR050054">
    <property type="entry name" value="UPRTase/APRTase"/>
</dbReference>
<dbReference type="GO" id="GO:0003999">
    <property type="term" value="F:adenine phosphoribosyltransferase activity"/>
    <property type="evidence" value="ECO:0007669"/>
    <property type="project" value="UniProtKB-EC"/>
</dbReference>
<dbReference type="GO" id="GO:0006168">
    <property type="term" value="P:adenine salvage"/>
    <property type="evidence" value="ECO:0007669"/>
    <property type="project" value="InterPro"/>
</dbReference>
<evidence type="ECO:0000256" key="7">
    <source>
        <dbReference type="ARBA" id="ARBA00017366"/>
    </source>
</evidence>
<dbReference type="PANTHER" id="PTHR32315">
    <property type="entry name" value="ADENINE PHOSPHORIBOSYLTRANSFERASE"/>
    <property type="match status" value="1"/>
</dbReference>
<dbReference type="InterPro" id="IPR005764">
    <property type="entry name" value="Ade_phspho_trans"/>
</dbReference>
<dbReference type="CDD" id="cd06223">
    <property type="entry name" value="PRTases_typeI"/>
    <property type="match status" value="1"/>
</dbReference>
<comment type="similarity">
    <text evidence="5">Belongs to the purine/pyrimidine phosphoribosyltransferase family.</text>
</comment>
<evidence type="ECO:0000256" key="3">
    <source>
        <dbReference type="ARBA" id="ARBA00004496"/>
    </source>
</evidence>
<dbReference type="InterPro" id="IPR029057">
    <property type="entry name" value="PRTase-like"/>
</dbReference>
<evidence type="ECO:0000256" key="11">
    <source>
        <dbReference type="ARBA" id="ARBA00022726"/>
    </source>
</evidence>